<reference evidence="3 4" key="1">
    <citation type="journal article" date="2018" name="Antonie Van Leeuwenhoek">
        <title>Larkinella terrae sp. nov., isolated from soil on Jeju Island, South Korea.</title>
        <authorList>
            <person name="Ten L.N."/>
            <person name="Jeon J."/>
            <person name="Park S.J."/>
            <person name="Park S."/>
            <person name="Lee S.Y."/>
            <person name="Kim M.K."/>
            <person name="Jung H.Y."/>
        </authorList>
    </citation>
    <scope>NUCLEOTIDE SEQUENCE [LARGE SCALE GENOMIC DNA]</scope>
    <source>
        <strain evidence="3 4">KCTC 52001</strain>
    </source>
</reference>
<feature type="domain" description="Signal transduction histidine kinase internal region" evidence="2">
    <location>
        <begin position="135"/>
        <end position="211"/>
    </location>
</feature>
<dbReference type="Proteomes" id="UP000441754">
    <property type="component" value="Unassembled WGS sequence"/>
</dbReference>
<feature type="transmembrane region" description="Helical" evidence="1">
    <location>
        <begin position="13"/>
        <end position="38"/>
    </location>
</feature>
<dbReference type="GO" id="GO:0016020">
    <property type="term" value="C:membrane"/>
    <property type="evidence" value="ECO:0007669"/>
    <property type="project" value="InterPro"/>
</dbReference>
<keyword evidence="1" id="KW-0812">Transmembrane</keyword>
<keyword evidence="1" id="KW-0472">Membrane</keyword>
<feature type="transmembrane region" description="Helical" evidence="1">
    <location>
        <begin position="50"/>
        <end position="75"/>
    </location>
</feature>
<gene>
    <name evidence="3" type="ORF">GJJ30_14840</name>
</gene>
<evidence type="ECO:0000259" key="2">
    <source>
        <dbReference type="Pfam" id="PF06580"/>
    </source>
</evidence>
<dbReference type="GO" id="GO:0000155">
    <property type="term" value="F:phosphorelay sensor kinase activity"/>
    <property type="evidence" value="ECO:0007669"/>
    <property type="project" value="InterPro"/>
</dbReference>
<organism evidence="3 4">
    <name type="scientific">Larkinella terrae</name>
    <dbReference type="NCBI Taxonomy" id="2025311"/>
    <lineage>
        <taxon>Bacteria</taxon>
        <taxon>Pseudomonadati</taxon>
        <taxon>Bacteroidota</taxon>
        <taxon>Cytophagia</taxon>
        <taxon>Cytophagales</taxon>
        <taxon>Spirosomataceae</taxon>
        <taxon>Larkinella</taxon>
    </lineage>
</organism>
<dbReference type="SUPFAM" id="SSF55874">
    <property type="entry name" value="ATPase domain of HSP90 chaperone/DNA topoisomerase II/histidine kinase"/>
    <property type="match status" value="1"/>
</dbReference>
<comment type="caution">
    <text evidence="3">The sequence shown here is derived from an EMBL/GenBank/DDBJ whole genome shotgun (WGS) entry which is preliminary data.</text>
</comment>
<feature type="transmembrane region" description="Helical" evidence="1">
    <location>
        <begin position="90"/>
        <end position="107"/>
    </location>
</feature>
<accession>A0A7K0EL82</accession>
<dbReference type="OrthoDB" id="927174at2"/>
<dbReference type="PANTHER" id="PTHR34220">
    <property type="entry name" value="SENSOR HISTIDINE KINASE YPDA"/>
    <property type="match status" value="1"/>
</dbReference>
<evidence type="ECO:0000256" key="1">
    <source>
        <dbReference type="SAM" id="Phobius"/>
    </source>
</evidence>
<dbReference type="AlphaFoldDB" id="A0A7K0EL82"/>
<sequence>MLFGKLYIQRLDIFVGASIITTLIWTPAFFLHAVPAVYLRKRFPKVRQTWMRMVMALFIHILMSSSAIIFLFYFYDWIHFPHYVFDSNQLFWAIVFGTIGNVIANIVHESVYTFEKWSQTISETEKLKKANLQSQLDSLKQQVNPHFLFNSLNTLSSLIDEDTEKAELFIEELSSVYRYLLQTNENALTSLRDELTFIESYFHLLKTRYGNGIDLDVRIGDGFQDAQLPPLTLQMLVENAVKHNIILADQPLQIRIETIDGGRLTVSNNVQLKNLRVASNGVGLANIATKYQLLGQGGLEILNTDTRFCVTLPLMTN</sequence>
<dbReference type="InterPro" id="IPR010559">
    <property type="entry name" value="Sig_transdc_His_kin_internal"/>
</dbReference>
<dbReference type="PANTHER" id="PTHR34220:SF7">
    <property type="entry name" value="SENSOR HISTIDINE KINASE YPDA"/>
    <property type="match status" value="1"/>
</dbReference>
<name>A0A7K0EL82_9BACT</name>
<keyword evidence="4" id="KW-1185">Reference proteome</keyword>
<dbReference type="Gene3D" id="3.30.565.10">
    <property type="entry name" value="Histidine kinase-like ATPase, C-terminal domain"/>
    <property type="match status" value="1"/>
</dbReference>
<dbReference type="InterPro" id="IPR036890">
    <property type="entry name" value="HATPase_C_sf"/>
</dbReference>
<keyword evidence="1" id="KW-1133">Transmembrane helix</keyword>
<dbReference type="EMBL" id="WJXZ01000009">
    <property type="protein sequence ID" value="MRS62577.1"/>
    <property type="molecule type" value="Genomic_DNA"/>
</dbReference>
<evidence type="ECO:0000313" key="3">
    <source>
        <dbReference type="EMBL" id="MRS62577.1"/>
    </source>
</evidence>
<evidence type="ECO:0000313" key="4">
    <source>
        <dbReference type="Proteomes" id="UP000441754"/>
    </source>
</evidence>
<dbReference type="InterPro" id="IPR050640">
    <property type="entry name" value="Bact_2-comp_sensor_kinase"/>
</dbReference>
<protein>
    <recommendedName>
        <fullName evidence="2">Signal transduction histidine kinase internal region domain-containing protein</fullName>
    </recommendedName>
</protein>
<proteinExistence type="predicted"/>
<dbReference type="Pfam" id="PF06580">
    <property type="entry name" value="His_kinase"/>
    <property type="match status" value="1"/>
</dbReference>